<gene>
    <name evidence="2" type="ORF">RSA13_00560</name>
</gene>
<dbReference type="EMBL" id="LDSI01000002">
    <property type="protein sequence ID" value="KTT00949.1"/>
    <property type="molecule type" value="Genomic_DNA"/>
</dbReference>
<evidence type="ECO:0000256" key="1">
    <source>
        <dbReference type="SAM" id="Phobius"/>
    </source>
</evidence>
<evidence type="ECO:0000313" key="3">
    <source>
        <dbReference type="Proteomes" id="UP000072520"/>
    </source>
</evidence>
<dbReference type="RefSeq" id="WP_058708004.1">
    <property type="nucleotide sequence ID" value="NZ_LDSI01000002.1"/>
</dbReference>
<organism evidence="2 3">
    <name type="scientific">Pantoea stewartii</name>
    <dbReference type="NCBI Taxonomy" id="66269"/>
    <lineage>
        <taxon>Bacteria</taxon>
        <taxon>Pseudomonadati</taxon>
        <taxon>Pseudomonadota</taxon>
        <taxon>Gammaproteobacteria</taxon>
        <taxon>Enterobacterales</taxon>
        <taxon>Erwiniaceae</taxon>
        <taxon>Pantoea</taxon>
    </lineage>
</organism>
<keyword evidence="1" id="KW-0812">Transmembrane</keyword>
<feature type="transmembrane region" description="Helical" evidence="1">
    <location>
        <begin position="40"/>
        <end position="62"/>
    </location>
</feature>
<name>A0AB34VJU9_9GAMM</name>
<proteinExistence type="predicted"/>
<keyword evidence="1" id="KW-1133">Transmembrane helix</keyword>
<reference evidence="2 3" key="1">
    <citation type="journal article" date="2016" name="Front. Microbiol.">
        <title>Genomic Resource of Rice Seed Associated Bacteria.</title>
        <authorList>
            <person name="Midha S."/>
            <person name="Bansal K."/>
            <person name="Sharma S."/>
            <person name="Kumar N."/>
            <person name="Patil P.P."/>
            <person name="Chaudhry V."/>
            <person name="Patil P.B."/>
        </authorList>
    </citation>
    <scope>NUCLEOTIDE SEQUENCE [LARGE SCALE GENOMIC DNA]</scope>
    <source>
        <strain evidence="2 3">RSA13</strain>
    </source>
</reference>
<keyword evidence="1" id="KW-0472">Membrane</keyword>
<protein>
    <submittedName>
        <fullName evidence="2">Uncharacterized protein</fullName>
    </submittedName>
</protein>
<comment type="caution">
    <text evidence="2">The sequence shown here is derived from an EMBL/GenBank/DDBJ whole genome shotgun (WGS) entry which is preliminary data.</text>
</comment>
<dbReference type="AlphaFoldDB" id="A0AB34VJU9"/>
<sequence length="240" mass="27437">MAWQGIPFPFKDSVISDNVLLTLSRLSELKIDSGFGWDNFSGTIVGAVIGAAIPAFIAFYTIKQNNKAGEEQRAQQVIELEKARETQLEISKRTFNAQVISANRQNWINDLRDSIVNFSSLAESHMFFRRAFYIEHKASRWNNGTQAQADIYFEKQLATEAELRQEYFKIKLMLNSNELTPRAMLKLILVVMVCSTRKELSETPKHLNSVDAELMELIESLLKVTQRCLKAEWKRVKAGT</sequence>
<accession>A0AB34VJU9</accession>
<evidence type="ECO:0000313" key="2">
    <source>
        <dbReference type="EMBL" id="KTT00949.1"/>
    </source>
</evidence>
<dbReference type="Proteomes" id="UP000072520">
    <property type="component" value="Unassembled WGS sequence"/>
</dbReference>